<organism evidence="1 2">
    <name type="scientific">Cupriavidus basilensis</name>
    <dbReference type="NCBI Taxonomy" id="68895"/>
    <lineage>
        <taxon>Bacteria</taxon>
        <taxon>Pseudomonadati</taxon>
        <taxon>Pseudomonadota</taxon>
        <taxon>Betaproteobacteria</taxon>
        <taxon>Burkholderiales</taxon>
        <taxon>Burkholderiaceae</taxon>
        <taxon>Cupriavidus</taxon>
    </lineage>
</organism>
<reference evidence="1 2" key="1">
    <citation type="submission" date="2023-03" db="EMBL/GenBank/DDBJ databases">
        <title>Draft assemblies of triclosan tolerant bacteria isolated from returned activated sludge.</title>
        <authorList>
            <person name="Van Hamelsveld S."/>
        </authorList>
    </citation>
    <scope>NUCLEOTIDE SEQUENCE [LARGE SCALE GENOMIC DNA]</scope>
    <source>
        <strain evidence="1 2">GW210010_S58</strain>
    </source>
</reference>
<comment type="caution">
    <text evidence="1">The sequence shown here is derived from an EMBL/GenBank/DDBJ whole genome shotgun (WGS) entry which is preliminary data.</text>
</comment>
<sequence>MSTRAHTVPKFYLDGFVVPGPAHERNPFVWLASLTTGEITKRSPRSISISRGRYDGRGGFEGQDPTIEAHVALLAVLAGNPEQIEIPVLLSSHENAGRFWS</sequence>
<evidence type="ECO:0008006" key="3">
    <source>
        <dbReference type="Google" id="ProtNLM"/>
    </source>
</evidence>
<name>A0ABT6AHH4_9BURK</name>
<evidence type="ECO:0000313" key="2">
    <source>
        <dbReference type="Proteomes" id="UP001216674"/>
    </source>
</evidence>
<proteinExistence type="predicted"/>
<keyword evidence="2" id="KW-1185">Reference proteome</keyword>
<accession>A0ABT6AHH4</accession>
<dbReference type="EMBL" id="JARJLM010000061">
    <property type="protein sequence ID" value="MDF3832050.1"/>
    <property type="molecule type" value="Genomic_DNA"/>
</dbReference>
<gene>
    <name evidence="1" type="ORF">P3W85_03645</name>
</gene>
<dbReference type="Proteomes" id="UP001216674">
    <property type="component" value="Unassembled WGS sequence"/>
</dbReference>
<protein>
    <recommendedName>
        <fullName evidence="3">DUF4238 domain-containing protein</fullName>
    </recommendedName>
</protein>
<evidence type="ECO:0000313" key="1">
    <source>
        <dbReference type="EMBL" id="MDF3832050.1"/>
    </source>
</evidence>
<dbReference type="RefSeq" id="WP_276263765.1">
    <property type="nucleotide sequence ID" value="NZ_JARJLM010000061.1"/>
</dbReference>